<name>A0A4C1VDD3_EUMVA</name>
<reference evidence="1 2" key="1">
    <citation type="journal article" date="2019" name="Commun. Biol.">
        <title>The bagworm genome reveals a unique fibroin gene that provides high tensile strength.</title>
        <authorList>
            <person name="Kono N."/>
            <person name="Nakamura H."/>
            <person name="Ohtoshi R."/>
            <person name="Tomita M."/>
            <person name="Numata K."/>
            <person name="Arakawa K."/>
        </authorList>
    </citation>
    <scope>NUCLEOTIDE SEQUENCE [LARGE SCALE GENOMIC DNA]</scope>
</reference>
<dbReference type="EMBL" id="BGZK01000323">
    <property type="protein sequence ID" value="GBP36816.1"/>
    <property type="molecule type" value="Genomic_DNA"/>
</dbReference>
<accession>A0A4C1VDD3</accession>
<proteinExistence type="predicted"/>
<dbReference type="Proteomes" id="UP000299102">
    <property type="component" value="Unassembled WGS sequence"/>
</dbReference>
<comment type="caution">
    <text evidence="1">The sequence shown here is derived from an EMBL/GenBank/DDBJ whole genome shotgun (WGS) entry which is preliminary data.</text>
</comment>
<gene>
    <name evidence="1" type="ORF">EVAR_28157_1</name>
</gene>
<organism evidence="1 2">
    <name type="scientific">Eumeta variegata</name>
    <name type="common">Bagworm moth</name>
    <name type="synonym">Eumeta japonica</name>
    <dbReference type="NCBI Taxonomy" id="151549"/>
    <lineage>
        <taxon>Eukaryota</taxon>
        <taxon>Metazoa</taxon>
        <taxon>Ecdysozoa</taxon>
        <taxon>Arthropoda</taxon>
        <taxon>Hexapoda</taxon>
        <taxon>Insecta</taxon>
        <taxon>Pterygota</taxon>
        <taxon>Neoptera</taxon>
        <taxon>Endopterygota</taxon>
        <taxon>Lepidoptera</taxon>
        <taxon>Glossata</taxon>
        <taxon>Ditrysia</taxon>
        <taxon>Tineoidea</taxon>
        <taxon>Psychidae</taxon>
        <taxon>Oiketicinae</taxon>
        <taxon>Eumeta</taxon>
    </lineage>
</organism>
<dbReference type="OrthoDB" id="6150133at2759"/>
<sequence>MLKLSLNFTHPPVRARLDKHMGKSLVSLTDKVYMNELEERIRQVLEESLNRRVAARVLDEMERLKKLILVGKTPLEDCPPELYKHPVFVFWRLVNKEVEKESKKRADAYLRKLKVKRKMDQPPAESMEDVTEEEKKAVVVDVLKKCRMELIKRQGEDIHNGFRCTNSEFESQRYESNDVKNLKKLKTVDELYGLADKIIGTKRLQQS</sequence>
<keyword evidence="2" id="KW-1185">Reference proteome</keyword>
<protein>
    <submittedName>
        <fullName evidence="1">Uncharacterized protein</fullName>
    </submittedName>
</protein>
<evidence type="ECO:0000313" key="1">
    <source>
        <dbReference type="EMBL" id="GBP36816.1"/>
    </source>
</evidence>
<evidence type="ECO:0000313" key="2">
    <source>
        <dbReference type="Proteomes" id="UP000299102"/>
    </source>
</evidence>
<dbReference type="AlphaFoldDB" id="A0A4C1VDD3"/>